<evidence type="ECO:0000259" key="1">
    <source>
        <dbReference type="Pfam" id="PF01261"/>
    </source>
</evidence>
<keyword evidence="2" id="KW-0413">Isomerase</keyword>
<dbReference type="InterPro" id="IPR036237">
    <property type="entry name" value="Xyl_isomerase-like_sf"/>
</dbReference>
<dbReference type="PANTHER" id="PTHR12110">
    <property type="entry name" value="HYDROXYPYRUVATE ISOMERASE"/>
    <property type="match status" value="1"/>
</dbReference>
<name>A0ABV3DHF4_9ACTN</name>
<dbReference type="PANTHER" id="PTHR12110:SF48">
    <property type="entry name" value="BLL3656 PROTEIN"/>
    <property type="match status" value="1"/>
</dbReference>
<accession>A0ABV3DHF4</accession>
<proteinExistence type="predicted"/>
<evidence type="ECO:0000313" key="2">
    <source>
        <dbReference type="EMBL" id="MEU8135191.1"/>
    </source>
</evidence>
<reference evidence="2 3" key="1">
    <citation type="submission" date="2024-06" db="EMBL/GenBank/DDBJ databases">
        <title>The Natural Products Discovery Center: Release of the First 8490 Sequenced Strains for Exploring Actinobacteria Biosynthetic Diversity.</title>
        <authorList>
            <person name="Kalkreuter E."/>
            <person name="Kautsar S.A."/>
            <person name="Yang D."/>
            <person name="Bader C.D."/>
            <person name="Teijaro C.N."/>
            <person name="Fluegel L."/>
            <person name="Davis C.M."/>
            <person name="Simpson J.R."/>
            <person name="Lauterbach L."/>
            <person name="Steele A.D."/>
            <person name="Gui C."/>
            <person name="Meng S."/>
            <person name="Li G."/>
            <person name="Viehrig K."/>
            <person name="Ye F."/>
            <person name="Su P."/>
            <person name="Kiefer A.F."/>
            <person name="Nichols A."/>
            <person name="Cepeda A.J."/>
            <person name="Yan W."/>
            <person name="Fan B."/>
            <person name="Jiang Y."/>
            <person name="Adhikari A."/>
            <person name="Zheng C.-J."/>
            <person name="Schuster L."/>
            <person name="Cowan T.M."/>
            <person name="Smanski M.J."/>
            <person name="Chevrette M.G."/>
            <person name="De Carvalho L.P.S."/>
            <person name="Shen B."/>
        </authorList>
    </citation>
    <scope>NUCLEOTIDE SEQUENCE [LARGE SCALE GENOMIC DNA]</scope>
    <source>
        <strain evidence="2 3">NPDC048946</strain>
    </source>
</reference>
<dbReference type="Pfam" id="PF01261">
    <property type="entry name" value="AP_endonuc_2"/>
    <property type="match status" value="1"/>
</dbReference>
<dbReference type="SUPFAM" id="SSF51658">
    <property type="entry name" value="Xylose isomerase-like"/>
    <property type="match status" value="1"/>
</dbReference>
<protein>
    <submittedName>
        <fullName evidence="2">Sugar phosphate isomerase/epimerase</fullName>
    </submittedName>
</protein>
<dbReference type="RefSeq" id="WP_358354656.1">
    <property type="nucleotide sequence ID" value="NZ_JBEZFP010000038.1"/>
</dbReference>
<comment type="caution">
    <text evidence="2">The sequence shown here is derived from an EMBL/GenBank/DDBJ whole genome shotgun (WGS) entry which is preliminary data.</text>
</comment>
<dbReference type="GO" id="GO:0016853">
    <property type="term" value="F:isomerase activity"/>
    <property type="evidence" value="ECO:0007669"/>
    <property type="project" value="UniProtKB-KW"/>
</dbReference>
<keyword evidence="3" id="KW-1185">Reference proteome</keyword>
<dbReference type="Gene3D" id="3.20.20.150">
    <property type="entry name" value="Divalent-metal-dependent TIM barrel enzymes"/>
    <property type="match status" value="1"/>
</dbReference>
<dbReference type="EMBL" id="JBEZFP010000038">
    <property type="protein sequence ID" value="MEU8135191.1"/>
    <property type="molecule type" value="Genomic_DNA"/>
</dbReference>
<feature type="domain" description="Xylose isomerase-like TIM barrel" evidence="1">
    <location>
        <begin position="30"/>
        <end position="250"/>
    </location>
</feature>
<sequence>MAKLCLNTFTFSPYAGAKEPVDFAELLDGVRAAGFEALSLDAFTLAAYAESGRTLGQLADRMRAADLACPEMLGFVVADDEASTLDGARQVAEAMAEFGSAYALGMVTLPADARCRDLFAGCAEIFAAAGGKAAVEFLPFTPIATIADARTLVRHAGVERSGVLVDSWHVFNGPNTLDELAGLPVEELAYVQFCDHPQLLGPDADTATEAMSNRVMPGDGVFDLHGFRAALDTVGFDGLVSVEVINPRLAELGVAEFARRAWESARPYWA</sequence>
<dbReference type="InterPro" id="IPR050312">
    <property type="entry name" value="IolE/XylAMocC-like"/>
</dbReference>
<organism evidence="2 3">
    <name type="scientific">Streptodolium elevatio</name>
    <dbReference type="NCBI Taxonomy" id="3157996"/>
    <lineage>
        <taxon>Bacteria</taxon>
        <taxon>Bacillati</taxon>
        <taxon>Actinomycetota</taxon>
        <taxon>Actinomycetes</taxon>
        <taxon>Kitasatosporales</taxon>
        <taxon>Streptomycetaceae</taxon>
        <taxon>Streptodolium</taxon>
    </lineage>
</organism>
<dbReference type="Proteomes" id="UP001551482">
    <property type="component" value="Unassembled WGS sequence"/>
</dbReference>
<gene>
    <name evidence="2" type="ORF">AB0C36_16935</name>
</gene>
<dbReference type="InterPro" id="IPR013022">
    <property type="entry name" value="Xyl_isomerase-like_TIM-brl"/>
</dbReference>
<evidence type="ECO:0000313" key="3">
    <source>
        <dbReference type="Proteomes" id="UP001551482"/>
    </source>
</evidence>